<evidence type="ECO:0000256" key="1">
    <source>
        <dbReference type="SAM" id="Phobius"/>
    </source>
</evidence>
<organism evidence="2 3">
    <name type="scientific">Polaribacter pacificus</name>
    <dbReference type="NCBI Taxonomy" id="1775173"/>
    <lineage>
        <taxon>Bacteria</taxon>
        <taxon>Pseudomonadati</taxon>
        <taxon>Bacteroidota</taxon>
        <taxon>Flavobacteriia</taxon>
        <taxon>Flavobacteriales</taxon>
        <taxon>Flavobacteriaceae</taxon>
    </lineage>
</organism>
<sequence length="424" mass="48943">MKKFLKFLGILILILAIIAAVFYYKNNEELPTGVQGKEADALAQKMLTALNQKYLAETEVIEWSFRGEHFYKWYHQKDVVMVSWNDIQVELHTKEPSKSKVLKSKNKAENKKHIEQATNFFNNDSFWLMAPYKVMDPGVERRLVQYNDKAALLVTYTSGGSTPGDSYLWILDKNGMPTEYKMWVGIIPLGGVSATWSDWTNTDTGIKLPTKHSLSLFGMQLDLGKVKAYNEKADALAHKILKTIKHDAYTKTRYIEWSFRGARFFKWDKQEHIVEVKWDENTVILHPNELEKSRLFINETEVVNNKESTIQRALDIFNNDSFWLVAPHKLFEDGIIRTLEMVDGEPRLKVKYTTGGSTPGDSYVWIVNEDYLPIRFKMYVPSMRMNGLEATWDEWITTESGALLPQNHSIGNRQLSMGTVKAYN</sequence>
<protein>
    <submittedName>
        <fullName evidence="2">Uncharacterized protein</fullName>
    </submittedName>
</protein>
<accession>A0A917HSS6</accession>
<dbReference type="RefSeq" id="WP_188597257.1">
    <property type="nucleotide sequence ID" value="NZ_BMJW01000001.1"/>
</dbReference>
<gene>
    <name evidence="2" type="ORF">GCM10011416_00410</name>
</gene>
<evidence type="ECO:0000313" key="2">
    <source>
        <dbReference type="EMBL" id="GGG88099.1"/>
    </source>
</evidence>
<name>A0A917HSS6_9FLAO</name>
<feature type="transmembrane region" description="Helical" evidence="1">
    <location>
        <begin position="7"/>
        <end position="24"/>
    </location>
</feature>
<keyword evidence="1" id="KW-0812">Transmembrane</keyword>
<dbReference type="Proteomes" id="UP000633278">
    <property type="component" value="Unassembled WGS sequence"/>
</dbReference>
<reference evidence="2" key="2">
    <citation type="submission" date="2020-09" db="EMBL/GenBank/DDBJ databases">
        <authorList>
            <person name="Sun Q."/>
            <person name="Zhou Y."/>
        </authorList>
    </citation>
    <scope>NUCLEOTIDE SEQUENCE</scope>
    <source>
        <strain evidence="2">CGMCC 1.15763</strain>
    </source>
</reference>
<keyword evidence="1" id="KW-0472">Membrane</keyword>
<dbReference type="AlphaFoldDB" id="A0A917HSS6"/>
<evidence type="ECO:0000313" key="3">
    <source>
        <dbReference type="Proteomes" id="UP000633278"/>
    </source>
</evidence>
<reference evidence="2" key="1">
    <citation type="journal article" date="2014" name="Int. J. Syst. Evol. Microbiol.">
        <title>Complete genome sequence of Corynebacterium casei LMG S-19264T (=DSM 44701T), isolated from a smear-ripened cheese.</title>
        <authorList>
            <consortium name="US DOE Joint Genome Institute (JGI-PGF)"/>
            <person name="Walter F."/>
            <person name="Albersmeier A."/>
            <person name="Kalinowski J."/>
            <person name="Ruckert C."/>
        </authorList>
    </citation>
    <scope>NUCLEOTIDE SEQUENCE</scope>
    <source>
        <strain evidence="2">CGMCC 1.15763</strain>
    </source>
</reference>
<dbReference type="EMBL" id="BMJW01000001">
    <property type="protein sequence ID" value="GGG88099.1"/>
    <property type="molecule type" value="Genomic_DNA"/>
</dbReference>
<keyword evidence="1" id="KW-1133">Transmembrane helix</keyword>
<keyword evidence="3" id="KW-1185">Reference proteome</keyword>
<comment type="caution">
    <text evidence="2">The sequence shown here is derived from an EMBL/GenBank/DDBJ whole genome shotgun (WGS) entry which is preliminary data.</text>
</comment>
<proteinExistence type="predicted"/>